<name>A0A327ZXD6_9STAP</name>
<dbReference type="Pfam" id="PF21747">
    <property type="entry name" value="YpoC"/>
    <property type="match status" value="1"/>
</dbReference>
<dbReference type="AlphaFoldDB" id="A0A327ZXD6"/>
<feature type="domain" description="YpoC-like" evidence="1">
    <location>
        <begin position="4"/>
        <end position="104"/>
    </location>
</feature>
<evidence type="ECO:0000259" key="1">
    <source>
        <dbReference type="Pfam" id="PF21747"/>
    </source>
</evidence>
<dbReference type="EMBL" id="PZJH01000001">
    <property type="protein sequence ID" value="RAK46746.1"/>
    <property type="molecule type" value="Genomic_DNA"/>
</dbReference>
<sequence>MKARMSELEEQIDQHSKNRTLNSIDAIKLLDEYYEGLLYLMRTLNDLEPNVELKADNIQIGPLNFIERIKYIEQRKHHFMGYQQMKTMLVEINKLIAIKSIKKKR</sequence>
<dbReference type="Proteomes" id="UP000249808">
    <property type="component" value="Unassembled WGS sequence"/>
</dbReference>
<reference evidence="2 3" key="1">
    <citation type="journal article" date="2018" name="Front. Microbiol.">
        <title>Description and Comparative Genomics of Macrococcus caseolyticus subsp. hominis subsp. nov., Macrococcus goetzii sp. nov., Macrococcus epidermidis sp. nov., and Macrococcus bohemicus sp. nov., Novel Macrococci From Human Clinical Material With Virulence Potential and Suspected Uptake of Foreign DNA by Natural Transformation.</title>
        <authorList>
            <person name="Maslanova I."/>
            <person name="Wertheimer Z."/>
            <person name="Sedlacek I."/>
            <person name="Svec P."/>
            <person name="Indrakova A."/>
            <person name="Kovarovic V."/>
            <person name="Schumann P."/>
            <person name="Sproer C."/>
            <person name="Kralova S."/>
            <person name="Sedo O."/>
            <person name="Kristofova L."/>
            <person name="Vrbovska V."/>
            <person name="Fuzik T."/>
            <person name="Petras P."/>
            <person name="Zdrahal Z."/>
            <person name="Ruzickova V."/>
            <person name="Doskar J."/>
            <person name="Pantucek R."/>
        </authorList>
    </citation>
    <scope>NUCLEOTIDE SEQUENCE [LARGE SCALE GENOMIC DNA]</scope>
    <source>
        <strain evidence="2 3">01/688</strain>
    </source>
</reference>
<dbReference type="RefSeq" id="WP_111714995.1">
    <property type="nucleotide sequence ID" value="NZ_JBHSSR010000001.1"/>
</dbReference>
<proteinExistence type="predicted"/>
<evidence type="ECO:0000313" key="3">
    <source>
        <dbReference type="Proteomes" id="UP000249808"/>
    </source>
</evidence>
<comment type="caution">
    <text evidence="2">The sequence shown here is derived from an EMBL/GenBank/DDBJ whole genome shotgun (WGS) entry which is preliminary data.</text>
</comment>
<keyword evidence="3" id="KW-1185">Reference proteome</keyword>
<gene>
    <name evidence="2" type="ORF">BHU61_04620</name>
</gene>
<dbReference type="InterPro" id="IPR048427">
    <property type="entry name" value="YpoC"/>
</dbReference>
<organism evidence="2 3">
    <name type="scientific">Macrococcus epidermidis</name>
    <dbReference type="NCBI Taxonomy" id="1902580"/>
    <lineage>
        <taxon>Bacteria</taxon>
        <taxon>Bacillati</taxon>
        <taxon>Bacillota</taxon>
        <taxon>Bacilli</taxon>
        <taxon>Bacillales</taxon>
        <taxon>Staphylococcaceae</taxon>
        <taxon>Macrococcus</taxon>
    </lineage>
</organism>
<evidence type="ECO:0000313" key="2">
    <source>
        <dbReference type="EMBL" id="RAK46746.1"/>
    </source>
</evidence>
<accession>A0A327ZXD6</accession>
<protein>
    <recommendedName>
        <fullName evidence="1">YpoC-like domain-containing protein</fullName>
    </recommendedName>
</protein>